<evidence type="ECO:0000313" key="3">
    <source>
        <dbReference type="EMBL" id="SMF60632.1"/>
    </source>
</evidence>
<dbReference type="AlphaFoldDB" id="A0A1X7FXN4"/>
<dbReference type="InterPro" id="IPR027417">
    <property type="entry name" value="P-loop_NTPase"/>
</dbReference>
<gene>
    <name evidence="3" type="ORF">SAMN02982989_1092</name>
</gene>
<proteinExistence type="predicted"/>
<organism evidence="3 4">
    <name type="scientific">Xaviernesmea oryzae</name>
    <dbReference type="NCBI Taxonomy" id="464029"/>
    <lineage>
        <taxon>Bacteria</taxon>
        <taxon>Pseudomonadati</taxon>
        <taxon>Pseudomonadota</taxon>
        <taxon>Alphaproteobacteria</taxon>
        <taxon>Hyphomicrobiales</taxon>
        <taxon>Rhizobiaceae</taxon>
        <taxon>Rhizobium/Agrobacterium group</taxon>
        <taxon>Xaviernesmea</taxon>
    </lineage>
</organism>
<dbReference type="Pfam" id="PF19993">
    <property type="entry name" value="DO-GTPase2"/>
    <property type="match status" value="1"/>
</dbReference>
<protein>
    <recommendedName>
        <fullName evidence="2">Double-GTPase 2 domain-containing protein</fullName>
    </recommendedName>
</protein>
<keyword evidence="4" id="KW-1185">Reference proteome</keyword>
<dbReference type="InterPro" id="IPR045528">
    <property type="entry name" value="DO-GTPase2"/>
</dbReference>
<dbReference type="Proteomes" id="UP000192903">
    <property type="component" value="Unassembled WGS sequence"/>
</dbReference>
<dbReference type="EMBL" id="FXAF01000008">
    <property type="protein sequence ID" value="SMF60632.1"/>
    <property type="molecule type" value="Genomic_DNA"/>
</dbReference>
<sequence>MQNEQIKREEDIEEDDTLDPGEDFETPVEVTGLRLRSNDAISPETVSEFRGNVRTRTVVLVGEQKAGKTTLLASLFGQFCNGPVGRFTFADSRTLLAFSERRHRALRKSQRKSPSAPRTSRGAPVHFFHLCVADNAGERFNILISDRSGEAFDAARRNTDLLSRLEELAMADFVCFLLDAGKLTNKERRAGYKRKFRETIKALNDNGVLPTTAKVEILVTKLDKLQRAGVDPEVLEEVRRYEADLRGEFAGKVASFEVYEVCALPRANFATGVVGLSEMIDRWCLPDAGVDPRPVPVEDAARHLDRLVGVWE</sequence>
<feature type="domain" description="Double-GTPase 2" evidence="2">
    <location>
        <begin position="57"/>
        <end position="284"/>
    </location>
</feature>
<evidence type="ECO:0000256" key="1">
    <source>
        <dbReference type="SAM" id="MobiDB-lite"/>
    </source>
</evidence>
<name>A0A1X7FXN4_9HYPH</name>
<dbReference type="OrthoDB" id="7067759at2"/>
<dbReference type="STRING" id="464029.SAMN02982989_1092"/>
<reference evidence="4" key="1">
    <citation type="submission" date="2017-04" db="EMBL/GenBank/DDBJ databases">
        <authorList>
            <person name="Varghese N."/>
            <person name="Submissions S."/>
        </authorList>
    </citation>
    <scope>NUCLEOTIDE SEQUENCE [LARGE SCALE GENOMIC DNA]</scope>
    <source>
        <strain evidence="4">B4P</strain>
    </source>
</reference>
<evidence type="ECO:0000313" key="4">
    <source>
        <dbReference type="Proteomes" id="UP000192903"/>
    </source>
</evidence>
<feature type="region of interest" description="Disordered" evidence="1">
    <location>
        <begin position="1"/>
        <end position="25"/>
    </location>
</feature>
<accession>A0A1X7FXN4</accession>
<feature type="compositionally biased region" description="Basic and acidic residues" evidence="1">
    <location>
        <begin position="1"/>
        <end position="10"/>
    </location>
</feature>
<dbReference type="Gene3D" id="3.40.50.300">
    <property type="entry name" value="P-loop containing nucleotide triphosphate hydrolases"/>
    <property type="match status" value="1"/>
</dbReference>
<evidence type="ECO:0000259" key="2">
    <source>
        <dbReference type="Pfam" id="PF19993"/>
    </source>
</evidence>
<feature type="compositionally biased region" description="Acidic residues" evidence="1">
    <location>
        <begin position="11"/>
        <end position="25"/>
    </location>
</feature>
<dbReference type="SUPFAM" id="SSF52540">
    <property type="entry name" value="P-loop containing nucleoside triphosphate hydrolases"/>
    <property type="match status" value="1"/>
</dbReference>